<organism evidence="12 13">
    <name type="scientific">Sneathiella chungangensis</name>
    <dbReference type="NCBI Taxonomy" id="1418234"/>
    <lineage>
        <taxon>Bacteria</taxon>
        <taxon>Pseudomonadati</taxon>
        <taxon>Pseudomonadota</taxon>
        <taxon>Alphaproteobacteria</taxon>
        <taxon>Sneathiellales</taxon>
        <taxon>Sneathiellaceae</taxon>
        <taxon>Sneathiella</taxon>
    </lineage>
</organism>
<comment type="subunit">
    <text evidence="11">Homodimer.</text>
</comment>
<name>A0A845MMZ7_9PROT</name>
<evidence type="ECO:0000256" key="5">
    <source>
        <dbReference type="ARBA" id="ARBA00022491"/>
    </source>
</evidence>
<dbReference type="NCBIfam" id="NF045677">
    <property type="entry name" value="FeRespRegIrr"/>
    <property type="match status" value="1"/>
</dbReference>
<comment type="caution">
    <text evidence="12">The sequence shown here is derived from an EMBL/GenBank/DDBJ whole genome shotgun (WGS) entry which is preliminary data.</text>
</comment>
<keyword evidence="6 11" id="KW-0479">Metal-binding</keyword>
<dbReference type="GO" id="GO:0045892">
    <property type="term" value="P:negative regulation of DNA-templated transcription"/>
    <property type="evidence" value="ECO:0007669"/>
    <property type="project" value="TreeGrafter"/>
</dbReference>
<keyword evidence="10 11" id="KW-0804">Transcription</keyword>
<dbReference type="Gene3D" id="1.10.10.10">
    <property type="entry name" value="Winged helix-like DNA-binding domain superfamily/Winged helix DNA-binding domain"/>
    <property type="match status" value="1"/>
</dbReference>
<dbReference type="CDD" id="cd07153">
    <property type="entry name" value="Fur_like"/>
    <property type="match status" value="1"/>
</dbReference>
<keyword evidence="4 11" id="KW-0963">Cytoplasm</keyword>
<dbReference type="GO" id="GO:0000976">
    <property type="term" value="F:transcription cis-regulatory region binding"/>
    <property type="evidence" value="ECO:0007669"/>
    <property type="project" value="TreeGrafter"/>
</dbReference>
<evidence type="ECO:0000256" key="11">
    <source>
        <dbReference type="RuleBase" id="RU364037"/>
    </source>
</evidence>
<keyword evidence="13" id="KW-1185">Reference proteome</keyword>
<dbReference type="Pfam" id="PF01475">
    <property type="entry name" value="FUR"/>
    <property type="match status" value="1"/>
</dbReference>
<dbReference type="EMBL" id="WTVA01000015">
    <property type="protein sequence ID" value="MZR23864.1"/>
    <property type="molecule type" value="Genomic_DNA"/>
</dbReference>
<dbReference type="InterPro" id="IPR036388">
    <property type="entry name" value="WH-like_DNA-bd_sf"/>
</dbReference>
<dbReference type="Proteomes" id="UP000445696">
    <property type="component" value="Unassembled WGS sequence"/>
</dbReference>
<dbReference type="PANTHER" id="PTHR33202">
    <property type="entry name" value="ZINC UPTAKE REGULATION PROTEIN"/>
    <property type="match status" value="1"/>
</dbReference>
<dbReference type="GO" id="GO:1900376">
    <property type="term" value="P:regulation of secondary metabolite biosynthetic process"/>
    <property type="evidence" value="ECO:0007669"/>
    <property type="project" value="TreeGrafter"/>
</dbReference>
<sequence length="139" mass="15619">MTQSDFVELEKKLRDAELRPTKQRLALAQLLYSQGNRHITAERLHSEAMEAGVAISLATIYNNLHQFTTAGLLREVVVDSSRSYFDTNVAPHHHFFHEEQGTLEDIAKSDLTVANIPPLPEGTEISSVDVIVRVNSPRR</sequence>
<keyword evidence="5 11" id="KW-0678">Repressor</keyword>
<dbReference type="NCBIfam" id="NF045678">
    <property type="entry name" value="TransRegIrrA"/>
    <property type="match status" value="1"/>
</dbReference>
<reference evidence="12 13" key="1">
    <citation type="journal article" date="2014" name="Int. J. Syst. Evol. Microbiol.">
        <title>Sneathiella chungangensis sp. nov., isolated from a marine sand, and emended description of the genus Sneathiella.</title>
        <authorList>
            <person name="Siamphan C."/>
            <person name="Kim H."/>
            <person name="Lee J.S."/>
            <person name="Kim W."/>
        </authorList>
    </citation>
    <scope>NUCLEOTIDE SEQUENCE [LARGE SCALE GENOMIC DNA]</scope>
    <source>
        <strain evidence="12 13">KCTC 32476</strain>
    </source>
</reference>
<proteinExistence type="inferred from homology"/>
<dbReference type="GO" id="GO:0003700">
    <property type="term" value="F:DNA-binding transcription factor activity"/>
    <property type="evidence" value="ECO:0007669"/>
    <property type="project" value="UniProtKB-UniRule"/>
</dbReference>
<comment type="similarity">
    <text evidence="2 11">Belongs to the Fur family.</text>
</comment>
<protein>
    <recommendedName>
        <fullName evidence="3 11">Ferric uptake regulation protein</fullName>
    </recommendedName>
</protein>
<keyword evidence="8 11" id="KW-0805">Transcription regulation</keyword>
<dbReference type="RefSeq" id="WP_161340290.1">
    <property type="nucleotide sequence ID" value="NZ_JBHSDG010000003.1"/>
</dbReference>
<evidence type="ECO:0000256" key="1">
    <source>
        <dbReference type="ARBA" id="ARBA00004496"/>
    </source>
</evidence>
<evidence type="ECO:0000313" key="12">
    <source>
        <dbReference type="EMBL" id="MZR23864.1"/>
    </source>
</evidence>
<dbReference type="SUPFAM" id="SSF46785">
    <property type="entry name" value="Winged helix' DNA-binding domain"/>
    <property type="match status" value="1"/>
</dbReference>
<dbReference type="GO" id="GO:0008270">
    <property type="term" value="F:zinc ion binding"/>
    <property type="evidence" value="ECO:0007669"/>
    <property type="project" value="TreeGrafter"/>
</dbReference>
<dbReference type="InterPro" id="IPR036390">
    <property type="entry name" value="WH_DNA-bd_sf"/>
</dbReference>
<dbReference type="AlphaFoldDB" id="A0A845MMZ7"/>
<dbReference type="InterPro" id="IPR002481">
    <property type="entry name" value="FUR"/>
</dbReference>
<evidence type="ECO:0000256" key="2">
    <source>
        <dbReference type="ARBA" id="ARBA00007957"/>
    </source>
</evidence>
<gene>
    <name evidence="11" type="primary">fur</name>
    <name evidence="12" type="ORF">GQF03_16120</name>
</gene>
<dbReference type="GO" id="GO:0005737">
    <property type="term" value="C:cytoplasm"/>
    <property type="evidence" value="ECO:0007669"/>
    <property type="project" value="UniProtKB-SubCell"/>
</dbReference>
<evidence type="ECO:0000313" key="13">
    <source>
        <dbReference type="Proteomes" id="UP000445696"/>
    </source>
</evidence>
<dbReference type="PANTHER" id="PTHR33202:SF7">
    <property type="entry name" value="FERRIC UPTAKE REGULATION PROTEIN"/>
    <property type="match status" value="1"/>
</dbReference>
<dbReference type="OrthoDB" id="9800477at2"/>
<evidence type="ECO:0000256" key="7">
    <source>
        <dbReference type="ARBA" id="ARBA00022833"/>
    </source>
</evidence>
<keyword evidence="11" id="KW-0408">Iron</keyword>
<evidence type="ECO:0000256" key="9">
    <source>
        <dbReference type="ARBA" id="ARBA00023125"/>
    </source>
</evidence>
<evidence type="ECO:0000256" key="6">
    <source>
        <dbReference type="ARBA" id="ARBA00022723"/>
    </source>
</evidence>
<evidence type="ECO:0000256" key="4">
    <source>
        <dbReference type="ARBA" id="ARBA00022490"/>
    </source>
</evidence>
<dbReference type="FunFam" id="1.10.10.10:FF:000007">
    <property type="entry name" value="Ferric uptake regulation protein"/>
    <property type="match status" value="1"/>
</dbReference>
<evidence type="ECO:0000256" key="10">
    <source>
        <dbReference type="ARBA" id="ARBA00023163"/>
    </source>
</evidence>
<accession>A0A845MMZ7</accession>
<evidence type="ECO:0000256" key="8">
    <source>
        <dbReference type="ARBA" id="ARBA00023015"/>
    </source>
</evidence>
<comment type="subcellular location">
    <subcellularLocation>
        <location evidence="1 11">Cytoplasm</location>
    </subcellularLocation>
</comment>
<keyword evidence="7 11" id="KW-0862">Zinc</keyword>
<keyword evidence="9 11" id="KW-0238">DNA-binding</keyword>
<evidence type="ECO:0000256" key="3">
    <source>
        <dbReference type="ARBA" id="ARBA00020910"/>
    </source>
</evidence>